<dbReference type="EMBL" id="MU167413">
    <property type="protein sequence ID" value="KAG0140887.1"/>
    <property type="molecule type" value="Genomic_DNA"/>
</dbReference>
<reference evidence="1" key="1">
    <citation type="submission" date="2013-11" db="EMBL/GenBank/DDBJ databases">
        <title>Genome sequence of the fusiform rust pathogen reveals effectors for host alternation and coevolution with pine.</title>
        <authorList>
            <consortium name="DOE Joint Genome Institute"/>
            <person name="Smith K."/>
            <person name="Pendleton A."/>
            <person name="Kubisiak T."/>
            <person name="Anderson C."/>
            <person name="Salamov A."/>
            <person name="Aerts A."/>
            <person name="Riley R."/>
            <person name="Clum A."/>
            <person name="Lindquist E."/>
            <person name="Ence D."/>
            <person name="Campbell M."/>
            <person name="Kronenberg Z."/>
            <person name="Feau N."/>
            <person name="Dhillon B."/>
            <person name="Hamelin R."/>
            <person name="Burleigh J."/>
            <person name="Smith J."/>
            <person name="Yandell M."/>
            <person name="Nelson C."/>
            <person name="Grigoriev I."/>
            <person name="Davis J."/>
        </authorList>
    </citation>
    <scope>NUCLEOTIDE SEQUENCE</scope>
    <source>
        <strain evidence="1">G11</strain>
    </source>
</reference>
<evidence type="ECO:0000313" key="1">
    <source>
        <dbReference type="EMBL" id="KAG0140887.1"/>
    </source>
</evidence>
<proteinExistence type="predicted"/>
<protein>
    <submittedName>
        <fullName evidence="1">Uncharacterized protein</fullName>
    </submittedName>
</protein>
<dbReference type="AlphaFoldDB" id="A0A9P6T6D1"/>
<organism evidence="1 2">
    <name type="scientific">Cronartium quercuum f. sp. fusiforme G11</name>
    <dbReference type="NCBI Taxonomy" id="708437"/>
    <lineage>
        <taxon>Eukaryota</taxon>
        <taxon>Fungi</taxon>
        <taxon>Dikarya</taxon>
        <taxon>Basidiomycota</taxon>
        <taxon>Pucciniomycotina</taxon>
        <taxon>Pucciniomycetes</taxon>
        <taxon>Pucciniales</taxon>
        <taxon>Coleosporiaceae</taxon>
        <taxon>Cronartium</taxon>
    </lineage>
</organism>
<evidence type="ECO:0000313" key="2">
    <source>
        <dbReference type="Proteomes" id="UP000886653"/>
    </source>
</evidence>
<gene>
    <name evidence="1" type="ORF">CROQUDRAFT_99461</name>
</gene>
<keyword evidence="2" id="KW-1185">Reference proteome</keyword>
<accession>A0A9P6T6D1</accession>
<name>A0A9P6T6D1_9BASI</name>
<comment type="caution">
    <text evidence="1">The sequence shown here is derived from an EMBL/GenBank/DDBJ whole genome shotgun (WGS) entry which is preliminary data.</text>
</comment>
<sequence>MSHVLALLTSAKDYASIQPSQIQNSTTVVVPITSSTTVICQPNATKPTRYMHLLPLHPELSH</sequence>
<dbReference type="Proteomes" id="UP000886653">
    <property type="component" value="Unassembled WGS sequence"/>
</dbReference>